<feature type="domain" description="PGG" evidence="4">
    <location>
        <begin position="335"/>
        <end position="447"/>
    </location>
</feature>
<dbReference type="Pfam" id="PF12796">
    <property type="entry name" value="Ank_2"/>
    <property type="match status" value="3"/>
</dbReference>
<feature type="transmembrane region" description="Helical" evidence="3">
    <location>
        <begin position="382"/>
        <end position="411"/>
    </location>
</feature>
<dbReference type="PANTHER" id="PTHR24177">
    <property type="entry name" value="CASKIN"/>
    <property type="match status" value="1"/>
</dbReference>
<keyword evidence="3" id="KW-0812">Transmembrane</keyword>
<keyword evidence="3" id="KW-0472">Membrane</keyword>
<dbReference type="Gene3D" id="1.25.40.20">
    <property type="entry name" value="Ankyrin repeat-containing domain"/>
    <property type="match status" value="5"/>
</dbReference>
<proteinExistence type="predicted"/>
<feature type="domain" description="PGG" evidence="4">
    <location>
        <begin position="968"/>
        <end position="1080"/>
    </location>
</feature>
<accession>A0AAW0KMA5</accession>
<evidence type="ECO:0000256" key="2">
    <source>
        <dbReference type="SAM" id="MobiDB-lite"/>
    </source>
</evidence>
<feature type="transmembrane region" description="Helical" evidence="3">
    <location>
        <begin position="344"/>
        <end position="362"/>
    </location>
</feature>
<feature type="transmembrane region" description="Helical" evidence="3">
    <location>
        <begin position="1056"/>
        <end position="1081"/>
    </location>
</feature>
<dbReference type="Proteomes" id="UP000237347">
    <property type="component" value="Unassembled WGS sequence"/>
</dbReference>
<feature type="transmembrane region" description="Helical" evidence="3">
    <location>
        <begin position="1093"/>
        <end position="1113"/>
    </location>
</feature>
<feature type="transmembrane region" description="Helical" evidence="3">
    <location>
        <begin position="423"/>
        <end position="447"/>
    </location>
</feature>
<keyword evidence="1" id="KW-0040">ANK repeat</keyword>
<keyword evidence="3" id="KW-1133">Transmembrane helix</keyword>
<dbReference type="InterPro" id="IPR036770">
    <property type="entry name" value="Ankyrin_rpt-contain_sf"/>
</dbReference>
<dbReference type="AlphaFoldDB" id="A0AAW0KMA5"/>
<dbReference type="Pfam" id="PF13962">
    <property type="entry name" value="PGG"/>
    <property type="match status" value="3"/>
</dbReference>
<reference evidence="5 6" key="1">
    <citation type="journal article" date="2018" name="Sci. Data">
        <title>The draft genome sequence of cork oak.</title>
        <authorList>
            <person name="Ramos A.M."/>
            <person name="Usie A."/>
            <person name="Barbosa P."/>
            <person name="Barros P.M."/>
            <person name="Capote T."/>
            <person name="Chaves I."/>
            <person name="Simoes F."/>
            <person name="Abreu I."/>
            <person name="Carrasquinho I."/>
            <person name="Faro C."/>
            <person name="Guimaraes J.B."/>
            <person name="Mendonca D."/>
            <person name="Nobrega F."/>
            <person name="Rodrigues L."/>
            <person name="Saibo N.J.M."/>
            <person name="Varela M.C."/>
            <person name="Egas C."/>
            <person name="Matos J."/>
            <person name="Miguel C.M."/>
            <person name="Oliveira M.M."/>
            <person name="Ricardo C.P."/>
            <person name="Goncalves S."/>
        </authorList>
    </citation>
    <scope>NUCLEOTIDE SEQUENCE [LARGE SCALE GENOMIC DNA]</scope>
    <source>
        <strain evidence="6">cv. HL8</strain>
    </source>
</reference>
<protein>
    <submittedName>
        <fullName evidence="5">Ankyrin repeat-containing protein itn1</fullName>
    </submittedName>
</protein>
<feature type="region of interest" description="Disordered" evidence="2">
    <location>
        <begin position="785"/>
        <end position="825"/>
    </location>
</feature>
<dbReference type="PANTHER" id="PTHR24177:SF103">
    <property type="entry name" value="PGG DOMAIN-CONTAINING PROTEIN"/>
    <property type="match status" value="1"/>
</dbReference>
<feature type="transmembrane region" description="Helical" evidence="3">
    <location>
        <begin position="1011"/>
        <end position="1036"/>
    </location>
</feature>
<dbReference type="EMBL" id="PKMF04000257">
    <property type="protein sequence ID" value="KAK7840635.1"/>
    <property type="molecule type" value="Genomic_DNA"/>
</dbReference>
<organism evidence="5 6">
    <name type="scientific">Quercus suber</name>
    <name type="common">Cork oak</name>
    <dbReference type="NCBI Taxonomy" id="58331"/>
    <lineage>
        <taxon>Eukaryota</taxon>
        <taxon>Viridiplantae</taxon>
        <taxon>Streptophyta</taxon>
        <taxon>Embryophyta</taxon>
        <taxon>Tracheophyta</taxon>
        <taxon>Spermatophyta</taxon>
        <taxon>Magnoliopsida</taxon>
        <taxon>eudicotyledons</taxon>
        <taxon>Gunneridae</taxon>
        <taxon>Pentapetalae</taxon>
        <taxon>rosids</taxon>
        <taxon>fabids</taxon>
        <taxon>Fagales</taxon>
        <taxon>Fagaceae</taxon>
        <taxon>Quercus</taxon>
    </lineage>
</organism>
<dbReference type="PROSITE" id="PS50297">
    <property type="entry name" value="ANK_REP_REGION"/>
    <property type="match status" value="1"/>
</dbReference>
<dbReference type="InterPro" id="IPR002110">
    <property type="entry name" value="Ankyrin_rpt"/>
</dbReference>
<dbReference type="InterPro" id="IPR026961">
    <property type="entry name" value="PGG_dom"/>
</dbReference>
<evidence type="ECO:0000256" key="3">
    <source>
        <dbReference type="SAM" id="Phobius"/>
    </source>
</evidence>
<feature type="repeat" description="ANK" evidence="1">
    <location>
        <begin position="578"/>
        <end position="611"/>
    </location>
</feature>
<evidence type="ECO:0000259" key="4">
    <source>
        <dbReference type="Pfam" id="PF13962"/>
    </source>
</evidence>
<comment type="caution">
    <text evidence="5">The sequence shown here is derived from an EMBL/GenBank/DDBJ whole genome shotgun (WGS) entry which is preliminary data.</text>
</comment>
<sequence length="1195" mass="135211">MEEDRPEGDHVELALNLYRNTMTGDWGKVVEMYKQHTLSAIEARINTSGDTALHVAVSIAPEHIVKELIQLITNFWVPLLQLKNKEGNTPLHVAASTGRLNICILLAAKYDSFSEVKDLVVKELFRNKAGESPLFLAAFHGNRQIFLYLHFLLLKASDKDLKSIDPAYRRNDGETALHCAIRWEYFDLAFEILQVEPSLAYAVNELGITPLHLLASKPSVFKSGSHLGWWKSIIYYCIYVEELEHETVRKELVDLVTKGSSVEDITHKFPENYQTCIAFYQVCNRSAFLFLVIERCKSKNEDVENPNAQKVNKEGMTPEEIFNETHEELVKSGGKWLNKTSESCSVVAALIATVAFASSSTIPGSFNETNGAPNLESHSMLTIFAVSSLVTLCFSIIALFSFLAILTSWYEQKDFHRDLPNKLLLGLTSLLVSITSMLISFCARHYFMLKNKLKDKAFSVYTATCLPIVFFAIQQLPLYVDIVWAIFKKMEEDRDSLLKHENELALNLYKYIMTGEWKEIVEMYEKHTLSAITTRINTSGDTVLHAAVFIAPEEVVQQLVQIIIKLSLESCLWLINNDGNTPLHVAASTGRLNICILIARYEGFSGDARNNIGESPIFLAAFHGYKSIFLYLHLQFLEFYDKDLESANPAYRRNDGETALHWAIRWEYFDLAFEILRVEPSIAYAVNELGITPLHLLASIYVEDLMHEATHKELIDSVIEKIDKSSKTEDDNFPENYQTCIRFYQVLRNTAQSEGIRSRKRKHVYSVQIMKILMETTSKDAKFDFTSGMDPHQTKNQQELLDKEGSPAPPPFPDNTTQHGNKRNEKTETTILLAARNGITEMVEYILNKFPMAIDNKSEGQNIVLLAAKNRQTHVLQLLLEQEFVKRKLIHEVDTDENNALHLAAQIGKQRPWLIPGAALQMQWEIKWYEFVKDKMPQHFCYQVNKESKTPEEIFTESHEDLVKQGGEWLNKTSESCSVVAALIATVAFASSTTIPGNINEENGKPNLESHSMLTIFAASSLIALCFSITALFSFLAILTSRYEQKDFHRDLPKKLLLGLTSLLISITSMLISFCAGHYFMLKNKLKDKVFPVYAATCLPIVFFAIQQLPLYVDIVWAIYKKTTCCSTSAIKSTRRARPQKKSLTSYTQGGEWLNKTSKSCSVVAALIATISFASSTTIPGNIDEENGNQTLKAT</sequence>
<dbReference type="PROSITE" id="PS50088">
    <property type="entry name" value="ANK_REPEAT"/>
    <property type="match status" value="2"/>
</dbReference>
<dbReference type="SMART" id="SM00248">
    <property type="entry name" value="ANK"/>
    <property type="match status" value="11"/>
</dbReference>
<gene>
    <name evidence="5" type="primary">ITN1_19</name>
    <name evidence="5" type="ORF">CFP56_016387</name>
</gene>
<evidence type="ECO:0000313" key="6">
    <source>
        <dbReference type="Proteomes" id="UP000237347"/>
    </source>
</evidence>
<feature type="repeat" description="ANK" evidence="1">
    <location>
        <begin position="86"/>
        <end position="106"/>
    </location>
</feature>
<feature type="transmembrane region" description="Helical" evidence="3">
    <location>
        <begin position="979"/>
        <end position="999"/>
    </location>
</feature>
<evidence type="ECO:0000256" key="1">
    <source>
        <dbReference type="PROSITE-ProRule" id="PRU00023"/>
    </source>
</evidence>
<feature type="transmembrane region" description="Helical" evidence="3">
    <location>
        <begin position="459"/>
        <end position="487"/>
    </location>
</feature>
<evidence type="ECO:0000313" key="5">
    <source>
        <dbReference type="EMBL" id="KAK7840635.1"/>
    </source>
</evidence>
<dbReference type="SUPFAM" id="SSF48403">
    <property type="entry name" value="Ankyrin repeat"/>
    <property type="match status" value="3"/>
</dbReference>
<keyword evidence="6" id="KW-1185">Reference proteome</keyword>
<dbReference type="GO" id="GO:0016020">
    <property type="term" value="C:membrane"/>
    <property type="evidence" value="ECO:0007669"/>
    <property type="project" value="TreeGrafter"/>
</dbReference>
<name>A0AAW0KMA5_QUESU</name>
<feature type="domain" description="PGG" evidence="4">
    <location>
        <begin position="1152"/>
        <end position="1192"/>
    </location>
</feature>